<dbReference type="PROSITE" id="PS50157">
    <property type="entry name" value="ZINC_FINGER_C2H2_2"/>
    <property type="match status" value="2"/>
</dbReference>
<dbReference type="PANTHER" id="PTHR24394:SF29">
    <property type="entry name" value="MYONEURIN"/>
    <property type="match status" value="1"/>
</dbReference>
<feature type="compositionally biased region" description="Polar residues" evidence="14">
    <location>
        <begin position="74"/>
        <end position="84"/>
    </location>
</feature>
<evidence type="ECO:0000256" key="2">
    <source>
        <dbReference type="ARBA" id="ARBA00006991"/>
    </source>
</evidence>
<dbReference type="GO" id="GO:0035282">
    <property type="term" value="P:segmentation"/>
    <property type="evidence" value="ECO:0007669"/>
    <property type="project" value="UniProtKB-KW"/>
</dbReference>
<comment type="function">
    <text evidence="11">Krueppel is a gap class segmentation protein.</text>
</comment>
<feature type="coiled-coil region" evidence="13">
    <location>
        <begin position="440"/>
        <end position="484"/>
    </location>
</feature>
<evidence type="ECO:0000256" key="11">
    <source>
        <dbReference type="ARBA" id="ARBA00053345"/>
    </source>
</evidence>
<keyword evidence="5" id="KW-0677">Repeat</keyword>
<name>A0A7R9K688_TIMGE</name>
<accession>A0A7R9K688</accession>
<evidence type="ECO:0000256" key="3">
    <source>
        <dbReference type="ARBA" id="ARBA00022492"/>
    </source>
</evidence>
<gene>
    <name evidence="16" type="ORF">TGEB3V08_LOCUS9662</name>
</gene>
<evidence type="ECO:0000256" key="10">
    <source>
        <dbReference type="ARBA" id="ARBA00023843"/>
    </source>
</evidence>
<dbReference type="FunFam" id="3.30.160.60:FF:001954">
    <property type="entry name" value="Zinc finger protein 787"/>
    <property type="match status" value="1"/>
</dbReference>
<comment type="similarity">
    <text evidence="2">Belongs to the krueppel C2H2-type zinc-finger protein family.</text>
</comment>
<keyword evidence="8" id="KW-0238">DNA-binding</keyword>
<dbReference type="EMBL" id="OE844665">
    <property type="protein sequence ID" value="CAD7605892.1"/>
    <property type="molecule type" value="Genomic_DNA"/>
</dbReference>
<dbReference type="InterPro" id="IPR036236">
    <property type="entry name" value="Znf_C2H2_sf"/>
</dbReference>
<evidence type="ECO:0000256" key="12">
    <source>
        <dbReference type="PROSITE-ProRule" id="PRU00042"/>
    </source>
</evidence>
<keyword evidence="6 12" id="KW-0863">Zinc-finger</keyword>
<evidence type="ECO:0000256" key="8">
    <source>
        <dbReference type="ARBA" id="ARBA00023125"/>
    </source>
</evidence>
<dbReference type="SUPFAM" id="SSF57667">
    <property type="entry name" value="beta-beta-alpha zinc fingers"/>
    <property type="match status" value="1"/>
</dbReference>
<dbReference type="Gene3D" id="3.30.160.60">
    <property type="entry name" value="Classic Zinc Finger"/>
    <property type="match status" value="2"/>
</dbReference>
<organism evidence="16">
    <name type="scientific">Timema genevievae</name>
    <name type="common">Walking stick</name>
    <dbReference type="NCBI Taxonomy" id="629358"/>
    <lineage>
        <taxon>Eukaryota</taxon>
        <taxon>Metazoa</taxon>
        <taxon>Ecdysozoa</taxon>
        <taxon>Arthropoda</taxon>
        <taxon>Hexapoda</taxon>
        <taxon>Insecta</taxon>
        <taxon>Pterygota</taxon>
        <taxon>Neoptera</taxon>
        <taxon>Polyneoptera</taxon>
        <taxon>Phasmatodea</taxon>
        <taxon>Timematodea</taxon>
        <taxon>Timematoidea</taxon>
        <taxon>Timematidae</taxon>
        <taxon>Timema</taxon>
    </lineage>
</organism>
<dbReference type="PROSITE" id="PS00028">
    <property type="entry name" value="ZINC_FINGER_C2H2_1"/>
    <property type="match status" value="2"/>
</dbReference>
<dbReference type="Pfam" id="PF12874">
    <property type="entry name" value="zf-met"/>
    <property type="match status" value="1"/>
</dbReference>
<evidence type="ECO:0000256" key="4">
    <source>
        <dbReference type="ARBA" id="ARBA00022723"/>
    </source>
</evidence>
<evidence type="ECO:0000259" key="15">
    <source>
        <dbReference type="PROSITE" id="PS50157"/>
    </source>
</evidence>
<evidence type="ECO:0000256" key="14">
    <source>
        <dbReference type="SAM" id="MobiDB-lite"/>
    </source>
</evidence>
<dbReference type="GO" id="GO:0008270">
    <property type="term" value="F:zinc ion binding"/>
    <property type="evidence" value="ECO:0007669"/>
    <property type="project" value="UniProtKB-KW"/>
</dbReference>
<keyword evidence="13" id="KW-0175">Coiled coil</keyword>
<dbReference type="GO" id="GO:0005634">
    <property type="term" value="C:nucleus"/>
    <property type="evidence" value="ECO:0007669"/>
    <property type="project" value="UniProtKB-SubCell"/>
</dbReference>
<dbReference type="GO" id="GO:0003677">
    <property type="term" value="F:DNA binding"/>
    <property type="evidence" value="ECO:0007669"/>
    <property type="project" value="UniProtKB-KW"/>
</dbReference>
<feature type="region of interest" description="Disordered" evidence="14">
    <location>
        <begin position="50"/>
        <end position="90"/>
    </location>
</feature>
<reference evidence="16" key="1">
    <citation type="submission" date="2020-11" db="EMBL/GenBank/DDBJ databases">
        <authorList>
            <person name="Tran Van P."/>
        </authorList>
    </citation>
    <scope>NUCLEOTIDE SEQUENCE</scope>
</reference>
<evidence type="ECO:0000256" key="5">
    <source>
        <dbReference type="ARBA" id="ARBA00022737"/>
    </source>
</evidence>
<keyword evidence="3" id="KW-0217">Developmental protein</keyword>
<sequence>MKAWVCRVCNKQFTMRGDLRAHERIHTGEKPFRCTHCDKRFNRSNNLKTHLRTHTDNTMSSPSCKIKGKDNDSHPSCSPETSNHNQEDECSKLTQRTIMPLISAFQTGAATFPFKYLQICPHEAELTSFQTHFFTEKLKKLGNEPGTSGSVAVNSGHYTTENNNSLIYLNDDATAIAMLFSDCDRVSRGHVRVSCLNDYMSRKIDDDPTWQAHNREMLQKLVQLLDPNQLDVEVTREQFVGALKTILKMSDTDESQGSPSVEPDAFDVVHILDTSTGVLDRSSYSCGGTDPLGLSFNEEDDPEEKIQELHLKVRNLEITVANLTMQVESGEECNTALHADNDRLQAALHSSAQTKVGRVKELEAEKIKMKELLNQKDVDMTLCVTELLELRNSSRTLQHDMYKLENERVILLSELELGRVAVREYEATISLLKEQSKLSINKLHDKTVEAERHLAQVEELLGAEQDLNNTILHLKEQNEDLSKRLAAQHNSFLSSFSHSSGGEQQQSLECPLWYSVIDKEDIAATPQLVSVLQEELRSCHQPAGAPQRQLSLKEELTALAPEVVMISREIQCEMLQAANAQQEMCIPADSINVEDDDPPSLNQDLPYCPLEHRAKECVSPLVRSGVSVTTQTELVASTGSFKPVLLTSVATQTTLLVPSRSGNMPPRLSHPKKRNKFRESFLKRTVSCNVSIQTDTERVSAATAIIQAEQSRPEEGCGITGTTPTLTVDLLRPVSCRHARVVVQDSYSNTESVVLSHASCQTLVPLNYSAGKCGGDVSATASQTNEARHLQIDYVLFVPDYTLLPGRHLCRKRVRTSPFKEEPLGVMYLNLQSNHLWRHKLQRLGLMTYPGQHTYLDEWFQDTVMLEGIFRKKTAREAKKEIGAADKRKCASERIMKAIKEGRVVEGQTTTGR</sequence>
<dbReference type="SMART" id="SM00355">
    <property type="entry name" value="ZnF_C2H2"/>
    <property type="match status" value="2"/>
</dbReference>
<evidence type="ECO:0000256" key="1">
    <source>
        <dbReference type="ARBA" id="ARBA00004123"/>
    </source>
</evidence>
<evidence type="ECO:0000313" key="16">
    <source>
        <dbReference type="EMBL" id="CAD7605892.1"/>
    </source>
</evidence>
<evidence type="ECO:0000256" key="13">
    <source>
        <dbReference type="SAM" id="Coils"/>
    </source>
</evidence>
<dbReference type="AlphaFoldDB" id="A0A7R9K688"/>
<evidence type="ECO:0000256" key="7">
    <source>
        <dbReference type="ARBA" id="ARBA00022833"/>
    </source>
</evidence>
<evidence type="ECO:0000256" key="6">
    <source>
        <dbReference type="ARBA" id="ARBA00022771"/>
    </source>
</evidence>
<keyword evidence="9" id="KW-0539">Nucleus</keyword>
<proteinExistence type="inferred from homology"/>
<protein>
    <recommendedName>
        <fullName evidence="10">Protein krueppel</fullName>
    </recommendedName>
</protein>
<comment type="subcellular location">
    <subcellularLocation>
        <location evidence="1">Nucleus</location>
    </subcellularLocation>
</comment>
<feature type="domain" description="C2H2-type" evidence="15">
    <location>
        <begin position="32"/>
        <end position="59"/>
    </location>
</feature>
<dbReference type="Pfam" id="PF00096">
    <property type="entry name" value="zf-C2H2"/>
    <property type="match status" value="1"/>
</dbReference>
<keyword evidence="4" id="KW-0479">Metal-binding</keyword>
<dbReference type="InterPro" id="IPR013087">
    <property type="entry name" value="Znf_C2H2_type"/>
</dbReference>
<keyword evidence="3" id="KW-0302">Gap protein</keyword>
<feature type="domain" description="C2H2-type" evidence="15">
    <location>
        <begin position="4"/>
        <end position="31"/>
    </location>
</feature>
<evidence type="ECO:0000256" key="9">
    <source>
        <dbReference type="ARBA" id="ARBA00023242"/>
    </source>
</evidence>
<keyword evidence="7" id="KW-0862">Zinc</keyword>
<dbReference type="FunFam" id="3.30.160.60:FF:000145">
    <property type="entry name" value="Zinc finger protein 574"/>
    <property type="match status" value="1"/>
</dbReference>
<dbReference type="PANTHER" id="PTHR24394">
    <property type="entry name" value="ZINC FINGER PROTEIN"/>
    <property type="match status" value="1"/>
</dbReference>